<evidence type="ECO:0000259" key="3">
    <source>
        <dbReference type="PROSITE" id="PS51833"/>
    </source>
</evidence>
<dbReference type="SMART" id="SM00448">
    <property type="entry name" value="REC"/>
    <property type="match status" value="1"/>
</dbReference>
<dbReference type="SUPFAM" id="SSF52172">
    <property type="entry name" value="CheY-like"/>
    <property type="match status" value="1"/>
</dbReference>
<dbReference type="PROSITE" id="PS51833">
    <property type="entry name" value="HDOD"/>
    <property type="match status" value="1"/>
</dbReference>
<gene>
    <name evidence="4" type="primary">yycF</name>
    <name evidence="4" type="ORF">Enr17x_20330</name>
</gene>
<dbReference type="InterPro" id="IPR011006">
    <property type="entry name" value="CheY-like_superfamily"/>
</dbReference>
<proteinExistence type="predicted"/>
<dbReference type="KEGG" id="gfm:Enr17x_20330"/>
<dbReference type="InterPro" id="IPR013976">
    <property type="entry name" value="HDOD"/>
</dbReference>
<accession>A0A518IA60</accession>
<name>A0A518IA60_9PLAN</name>
<keyword evidence="1" id="KW-0597">Phosphoprotein</keyword>
<dbReference type="Gene3D" id="3.40.50.2300">
    <property type="match status" value="1"/>
</dbReference>
<evidence type="ECO:0000259" key="2">
    <source>
        <dbReference type="PROSITE" id="PS50110"/>
    </source>
</evidence>
<dbReference type="RefSeq" id="WP_145308192.1">
    <property type="nucleotide sequence ID" value="NZ_CP037452.1"/>
</dbReference>
<dbReference type="OrthoDB" id="220475at2"/>
<dbReference type="InterPro" id="IPR001789">
    <property type="entry name" value="Sig_transdc_resp-reg_receiver"/>
</dbReference>
<dbReference type="PANTHER" id="PTHR33525">
    <property type="match status" value="1"/>
</dbReference>
<feature type="domain" description="HDOD" evidence="3">
    <location>
        <begin position="181"/>
        <end position="377"/>
    </location>
</feature>
<reference evidence="4 5" key="1">
    <citation type="submission" date="2019-03" db="EMBL/GenBank/DDBJ databases">
        <title>Deep-cultivation of Planctomycetes and their phenomic and genomic characterization uncovers novel biology.</title>
        <authorList>
            <person name="Wiegand S."/>
            <person name="Jogler M."/>
            <person name="Boedeker C."/>
            <person name="Pinto D."/>
            <person name="Vollmers J."/>
            <person name="Rivas-Marin E."/>
            <person name="Kohn T."/>
            <person name="Peeters S.H."/>
            <person name="Heuer A."/>
            <person name="Rast P."/>
            <person name="Oberbeckmann S."/>
            <person name="Bunk B."/>
            <person name="Jeske O."/>
            <person name="Meyerdierks A."/>
            <person name="Storesund J.E."/>
            <person name="Kallscheuer N."/>
            <person name="Luecker S."/>
            <person name="Lage O.M."/>
            <person name="Pohl T."/>
            <person name="Merkel B.J."/>
            <person name="Hornburger P."/>
            <person name="Mueller R.-W."/>
            <person name="Bruemmer F."/>
            <person name="Labrenz M."/>
            <person name="Spormann A.M."/>
            <person name="Op den Camp H."/>
            <person name="Overmann J."/>
            <person name="Amann R."/>
            <person name="Jetten M.S.M."/>
            <person name="Mascher T."/>
            <person name="Medema M.H."/>
            <person name="Devos D.P."/>
            <person name="Kaster A.-K."/>
            <person name="Ovreas L."/>
            <person name="Rohde M."/>
            <person name="Galperin M.Y."/>
            <person name="Jogler C."/>
        </authorList>
    </citation>
    <scope>NUCLEOTIDE SEQUENCE [LARGE SCALE GENOMIC DNA]</scope>
    <source>
        <strain evidence="4 5">Enr17</strain>
    </source>
</reference>
<evidence type="ECO:0000256" key="1">
    <source>
        <dbReference type="PROSITE-ProRule" id="PRU00169"/>
    </source>
</evidence>
<feature type="modified residue" description="4-aspartylphosphate" evidence="1">
    <location>
        <position position="60"/>
    </location>
</feature>
<dbReference type="Pfam" id="PF00072">
    <property type="entry name" value="Response_reg"/>
    <property type="match status" value="1"/>
</dbReference>
<keyword evidence="5" id="KW-1185">Reference proteome</keyword>
<dbReference type="EMBL" id="CP037452">
    <property type="protein sequence ID" value="QDV50007.1"/>
    <property type="molecule type" value="Genomic_DNA"/>
</dbReference>
<dbReference type="Gene3D" id="1.10.3210.10">
    <property type="entry name" value="Hypothetical protein af1432"/>
    <property type="match status" value="1"/>
</dbReference>
<protein>
    <submittedName>
        <fullName evidence="4">Transcriptional regulatory protein YycF</fullName>
    </submittedName>
</protein>
<dbReference type="InterPro" id="IPR052340">
    <property type="entry name" value="RNase_Y/CdgJ"/>
</dbReference>
<organism evidence="4 5">
    <name type="scientific">Gimesia fumaroli</name>
    <dbReference type="NCBI Taxonomy" id="2527976"/>
    <lineage>
        <taxon>Bacteria</taxon>
        <taxon>Pseudomonadati</taxon>
        <taxon>Planctomycetota</taxon>
        <taxon>Planctomycetia</taxon>
        <taxon>Planctomycetales</taxon>
        <taxon>Planctomycetaceae</taxon>
        <taxon>Gimesia</taxon>
    </lineage>
</organism>
<dbReference type="PANTHER" id="PTHR33525:SF3">
    <property type="entry name" value="RIBONUCLEASE Y"/>
    <property type="match status" value="1"/>
</dbReference>
<feature type="domain" description="Response regulatory" evidence="2">
    <location>
        <begin position="11"/>
        <end position="125"/>
    </location>
</feature>
<evidence type="ECO:0000313" key="5">
    <source>
        <dbReference type="Proteomes" id="UP000318313"/>
    </source>
</evidence>
<dbReference type="GO" id="GO:0000160">
    <property type="term" value="P:phosphorelay signal transduction system"/>
    <property type="evidence" value="ECO:0007669"/>
    <property type="project" value="InterPro"/>
</dbReference>
<dbReference type="AlphaFoldDB" id="A0A518IA60"/>
<dbReference type="SUPFAM" id="SSF109604">
    <property type="entry name" value="HD-domain/PDEase-like"/>
    <property type="match status" value="1"/>
</dbReference>
<dbReference type="PROSITE" id="PS50110">
    <property type="entry name" value="RESPONSE_REGULATORY"/>
    <property type="match status" value="1"/>
</dbReference>
<dbReference type="Proteomes" id="UP000318313">
    <property type="component" value="Chromosome"/>
</dbReference>
<dbReference type="Pfam" id="PF08668">
    <property type="entry name" value="HDOD"/>
    <property type="match status" value="1"/>
</dbReference>
<sequence length="561" mass="62328">MNSTIDIMDFRALVTDDDKIVSRMLSAALTREGFLCNTATDGVHAQALLNQKPYDLVITDLHMPNKNGHSLAIELLEQEFRPVIMVHTAIKDPNLTKDLTFRGVEDVSFKPTDYELLASKARGLAERRREKLEEEGAGSNMSALENKQNTKEMLPVKSNLTNGIRVSPTKVYQSMSQLDSVFPLSHVPFDVYSLASRENAGVDELAQLIVQDELLTAEILNLANSEESITESNETVDLEKAILLLGCQRIGELAIMSGAKLALTSCSAPWINCELLWKRSLAASKTVRIIEKTQFSSSDGSAYLCALFHPVGRIVLATLFPEEHRALTEHCQETGESLDLAEEAAFGLSYGQIAARFFSAWRIPATSRLPLEHLTRTFDEMISLPDPTRQNIEIVKLSLLLSRIAMSLWDPCDTIDIPRRAVLNKLNMPSVQRTLALIQEACDFECLPQPLQPELESDQLLPKIATLIEYVSTASTTSDLLFPLLSSLGLNIHDQQLELAHLNLIDGVSLGNKHLSEFIEDQHLPDYIGIIRHYKDASLFKPGAAICLPTTVQKLFSFFAT</sequence>
<evidence type="ECO:0000313" key="4">
    <source>
        <dbReference type="EMBL" id="QDV50007.1"/>
    </source>
</evidence>